<sequence length="88" mass="9696">MTERQTTDFAVKPTLAGERVVLRPFTDADLDGIRAALSDPEVIRLTGSSAVEKDAGEREKALRRWYGTATGGGRLVRRRRAAGRVRRG</sequence>
<dbReference type="AlphaFoldDB" id="A0A8J3LG34"/>
<organism evidence="1 2">
    <name type="scientific">Catellatospora methionotrophica</name>
    <dbReference type="NCBI Taxonomy" id="121620"/>
    <lineage>
        <taxon>Bacteria</taxon>
        <taxon>Bacillati</taxon>
        <taxon>Actinomycetota</taxon>
        <taxon>Actinomycetes</taxon>
        <taxon>Micromonosporales</taxon>
        <taxon>Micromonosporaceae</taxon>
        <taxon>Catellatospora</taxon>
    </lineage>
</organism>
<proteinExistence type="predicted"/>
<evidence type="ECO:0000313" key="2">
    <source>
        <dbReference type="Proteomes" id="UP000660339"/>
    </source>
</evidence>
<dbReference type="SUPFAM" id="SSF55729">
    <property type="entry name" value="Acyl-CoA N-acyltransferases (Nat)"/>
    <property type="match status" value="1"/>
</dbReference>
<gene>
    <name evidence="1" type="ORF">Cme02nite_65260</name>
</gene>
<name>A0A8J3LG34_9ACTN</name>
<dbReference type="InterPro" id="IPR016181">
    <property type="entry name" value="Acyl_CoA_acyltransferase"/>
</dbReference>
<keyword evidence="2" id="KW-1185">Reference proteome</keyword>
<comment type="caution">
    <text evidence="1">The sequence shown here is derived from an EMBL/GenBank/DDBJ whole genome shotgun (WGS) entry which is preliminary data.</text>
</comment>
<evidence type="ECO:0000313" key="1">
    <source>
        <dbReference type="EMBL" id="GIG18194.1"/>
    </source>
</evidence>
<protein>
    <submittedName>
        <fullName evidence="1">Uncharacterized protein</fullName>
    </submittedName>
</protein>
<accession>A0A8J3LG34</accession>
<dbReference type="EMBL" id="BONJ01000037">
    <property type="protein sequence ID" value="GIG18194.1"/>
    <property type="molecule type" value="Genomic_DNA"/>
</dbReference>
<reference evidence="1" key="1">
    <citation type="submission" date="2021-01" db="EMBL/GenBank/DDBJ databases">
        <title>Whole genome shotgun sequence of Catellatospora methionotrophica NBRC 14553.</title>
        <authorList>
            <person name="Komaki H."/>
            <person name="Tamura T."/>
        </authorList>
    </citation>
    <scope>NUCLEOTIDE SEQUENCE</scope>
    <source>
        <strain evidence="1">NBRC 14553</strain>
    </source>
</reference>
<dbReference type="Gene3D" id="3.40.630.30">
    <property type="match status" value="1"/>
</dbReference>
<dbReference type="Proteomes" id="UP000660339">
    <property type="component" value="Unassembled WGS sequence"/>
</dbReference>